<dbReference type="EMBL" id="RQXX01000006">
    <property type="protein sequence ID" value="RVV97040.1"/>
    <property type="molecule type" value="Genomic_DNA"/>
</dbReference>
<dbReference type="PROSITE" id="PS51123">
    <property type="entry name" value="OMPA_2"/>
    <property type="match status" value="1"/>
</dbReference>
<dbReference type="GO" id="GO:0009279">
    <property type="term" value="C:cell outer membrane"/>
    <property type="evidence" value="ECO:0007669"/>
    <property type="project" value="UniProtKB-SubCell"/>
</dbReference>
<dbReference type="InterPro" id="IPR027367">
    <property type="entry name" value="Gly-zipper_YMGG"/>
</dbReference>
<evidence type="ECO:0000313" key="8">
    <source>
        <dbReference type="Proteomes" id="UP000285908"/>
    </source>
</evidence>
<dbReference type="InterPro" id="IPR036737">
    <property type="entry name" value="OmpA-like_sf"/>
</dbReference>
<dbReference type="Gene3D" id="3.30.1330.60">
    <property type="entry name" value="OmpA-like domain"/>
    <property type="match status" value="1"/>
</dbReference>
<keyword evidence="8" id="KW-1185">Reference proteome</keyword>
<evidence type="ECO:0000259" key="6">
    <source>
        <dbReference type="PROSITE" id="PS51123"/>
    </source>
</evidence>
<keyword evidence="5" id="KW-0732">Signal</keyword>
<dbReference type="PANTHER" id="PTHR30329:SF21">
    <property type="entry name" value="LIPOPROTEIN YIAD-RELATED"/>
    <property type="match status" value="1"/>
</dbReference>
<feature type="chain" id="PRO_5019531849" evidence="5">
    <location>
        <begin position="20"/>
        <end position="221"/>
    </location>
</feature>
<proteinExistence type="predicted"/>
<evidence type="ECO:0000256" key="5">
    <source>
        <dbReference type="SAM" id="SignalP"/>
    </source>
</evidence>
<feature type="signal peptide" evidence="5">
    <location>
        <begin position="1"/>
        <end position="19"/>
    </location>
</feature>
<name>A0A438AEB1_9RHOB</name>
<protein>
    <submittedName>
        <fullName evidence="7">OmpA family protein</fullName>
    </submittedName>
</protein>
<evidence type="ECO:0000256" key="2">
    <source>
        <dbReference type="ARBA" id="ARBA00023136"/>
    </source>
</evidence>
<dbReference type="AlphaFoldDB" id="A0A438AEB1"/>
<dbReference type="InterPro" id="IPR006665">
    <property type="entry name" value="OmpA-like"/>
</dbReference>
<feature type="domain" description="OmpA-like" evidence="6">
    <location>
        <begin position="103"/>
        <end position="220"/>
    </location>
</feature>
<dbReference type="Pfam" id="PF00691">
    <property type="entry name" value="OmpA"/>
    <property type="match status" value="1"/>
</dbReference>
<sequence>MIASKGTLILALAGGLTLAGCDTSQYTVGGERERTAQGALGGAVVGGILGAATDGGSSKRKNAAIGAALGAAAGAAIGNQLDQQAKELRGGFSNGAIDVVNTGSQLIVRMPQDILFATDSAAVAGGLQSDLRVLASNLNRYPNSTVQVVGHTDNTGSAAYNQDLSERRAQSVASILRANGVSSYRVSAIGRGEDAPIASNLTPDGRAQNRRVDIVIQPTTN</sequence>
<comment type="subcellular location">
    <subcellularLocation>
        <location evidence="1">Cell outer membrane</location>
    </subcellularLocation>
</comment>
<dbReference type="InterPro" id="IPR006690">
    <property type="entry name" value="OMPA-like_CS"/>
</dbReference>
<gene>
    <name evidence="7" type="ORF">EKE94_15360</name>
</gene>
<comment type="caution">
    <text evidence="7">The sequence shown here is derived from an EMBL/GenBank/DDBJ whole genome shotgun (WGS) entry which is preliminary data.</text>
</comment>
<dbReference type="PROSITE" id="PS01068">
    <property type="entry name" value="OMPA_1"/>
    <property type="match status" value="1"/>
</dbReference>
<keyword evidence="2 4" id="KW-0472">Membrane</keyword>
<dbReference type="SUPFAM" id="SSF103088">
    <property type="entry name" value="OmpA-like"/>
    <property type="match status" value="1"/>
</dbReference>
<dbReference type="PROSITE" id="PS51257">
    <property type="entry name" value="PROKAR_LIPOPROTEIN"/>
    <property type="match status" value="1"/>
</dbReference>
<dbReference type="Pfam" id="PF13441">
    <property type="entry name" value="Gly-zipper_YMGG"/>
    <property type="match status" value="1"/>
</dbReference>
<evidence type="ECO:0000256" key="1">
    <source>
        <dbReference type="ARBA" id="ARBA00004442"/>
    </source>
</evidence>
<dbReference type="InterPro" id="IPR050330">
    <property type="entry name" value="Bact_OuterMem_StrucFunc"/>
</dbReference>
<evidence type="ECO:0000313" key="7">
    <source>
        <dbReference type="EMBL" id="RVV97040.1"/>
    </source>
</evidence>
<evidence type="ECO:0000256" key="4">
    <source>
        <dbReference type="PROSITE-ProRule" id="PRU00473"/>
    </source>
</evidence>
<dbReference type="Proteomes" id="UP000285908">
    <property type="component" value="Unassembled WGS sequence"/>
</dbReference>
<evidence type="ECO:0000256" key="3">
    <source>
        <dbReference type="ARBA" id="ARBA00023237"/>
    </source>
</evidence>
<dbReference type="PANTHER" id="PTHR30329">
    <property type="entry name" value="STATOR ELEMENT OF FLAGELLAR MOTOR COMPLEX"/>
    <property type="match status" value="1"/>
</dbReference>
<organism evidence="7 8">
    <name type="scientific">Mesobaculum littorinae</name>
    <dbReference type="NCBI Taxonomy" id="2486419"/>
    <lineage>
        <taxon>Bacteria</taxon>
        <taxon>Pseudomonadati</taxon>
        <taxon>Pseudomonadota</taxon>
        <taxon>Alphaproteobacteria</taxon>
        <taxon>Rhodobacterales</taxon>
        <taxon>Roseobacteraceae</taxon>
        <taxon>Mesobaculum</taxon>
    </lineage>
</organism>
<dbReference type="InterPro" id="IPR006664">
    <property type="entry name" value="OMP_bac"/>
</dbReference>
<dbReference type="OrthoDB" id="9782229at2"/>
<keyword evidence="3" id="KW-0998">Cell outer membrane</keyword>
<dbReference type="RefSeq" id="WP_127907516.1">
    <property type="nucleotide sequence ID" value="NZ_RQXX01000006.1"/>
</dbReference>
<accession>A0A438AEB1</accession>
<dbReference type="CDD" id="cd07185">
    <property type="entry name" value="OmpA_C-like"/>
    <property type="match status" value="1"/>
</dbReference>
<reference evidence="7 8" key="1">
    <citation type="submission" date="2018-11" db="EMBL/GenBank/DDBJ databases">
        <title>Mesobaculum littorinae gen. nov., sp. nov., isolated from Littorina scabra that represents a novel genus of the order Rhodobacteraceae.</title>
        <authorList>
            <person name="Li F."/>
        </authorList>
    </citation>
    <scope>NUCLEOTIDE SEQUENCE [LARGE SCALE GENOMIC DNA]</scope>
    <source>
        <strain evidence="7 8">M0103</strain>
    </source>
</reference>
<dbReference type="PRINTS" id="PR01021">
    <property type="entry name" value="OMPADOMAIN"/>
</dbReference>